<evidence type="ECO:0000256" key="1">
    <source>
        <dbReference type="SAM" id="MobiDB-lite"/>
    </source>
</evidence>
<name>A0A2G5TQ47_9PELO</name>
<dbReference type="SUPFAM" id="SSF55797">
    <property type="entry name" value="PR-1-like"/>
    <property type="match status" value="1"/>
</dbReference>
<proteinExistence type="predicted"/>
<dbReference type="OrthoDB" id="5904970at2759"/>
<feature type="chain" id="PRO_5013895833" description="SCP domain-containing protein" evidence="2">
    <location>
        <begin position="17"/>
        <end position="616"/>
    </location>
</feature>
<sequence length="616" mass="69295">MKFLLLGALLIGATLCQSTSHEYGELIGKLNFDRRQFAYAWNIPNMHELHWDETLNPKLWPEFRAPNSSFREMLIGRDQNAITSEVYVVDHLLLEIQNDPTFFNRMKNNIDRNRGPFWPFEHLLPSQTSIACESRERMYSWNSPWKGTSVYRTICYLGPENSYFEVPRKNGEPGSACGNAKNVDGLCRTKNVVKKNSRLTQKGHDFLDKLNFERREYAKAMNISNMYKLEWSEALRNAFVNSDSSHVPNFQKIYAFGNNDSYHYESHALNDSNYQLTADISKWDEQLVEEHENGKLSFLAHLVPEQKAIGCVGGGHSLNRKIRGKVFNLEYTSICYIGPERSLKNSVWKFGAPGTGCGNDKVEDGLCVGSLPEGYKPFEEIAPTTAALQTTTSISPPEELKTTTPVVETAPESSAPEELKTPLPHIKTAPEISNQQKYEELLAKLNYDRRELAKAMDVANMFKLVWNDENAKIAHGLSQEELIKNKPGRNYRHFFAGRNKEAISFEKQATKYIDSLSARGMLQGWTDSLENQTVTTLEQFVPTQTEIGCAPFDKGVPMKGPGLEIQYSTICVLTPTSSFKDAETKTGPAGSECGGCEVEDGLCVQNSGDGELQCLP</sequence>
<dbReference type="EMBL" id="PDUG01000005">
    <property type="protein sequence ID" value="PIC29352.1"/>
    <property type="molecule type" value="Genomic_DNA"/>
</dbReference>
<dbReference type="Gene3D" id="3.40.33.10">
    <property type="entry name" value="CAP"/>
    <property type="match status" value="2"/>
</dbReference>
<feature type="signal peptide" evidence="2">
    <location>
        <begin position="1"/>
        <end position="16"/>
    </location>
</feature>
<keyword evidence="4" id="KW-1185">Reference proteome</keyword>
<dbReference type="Proteomes" id="UP000230233">
    <property type="component" value="Chromosome V"/>
</dbReference>
<dbReference type="InterPro" id="IPR035940">
    <property type="entry name" value="CAP_sf"/>
</dbReference>
<feature type="region of interest" description="Disordered" evidence="1">
    <location>
        <begin position="396"/>
        <end position="420"/>
    </location>
</feature>
<gene>
    <name evidence="3" type="primary">Cnig_chr_V.g20961</name>
    <name evidence="3" type="ORF">B9Z55_020961</name>
</gene>
<organism evidence="3 4">
    <name type="scientific">Caenorhabditis nigoni</name>
    <dbReference type="NCBI Taxonomy" id="1611254"/>
    <lineage>
        <taxon>Eukaryota</taxon>
        <taxon>Metazoa</taxon>
        <taxon>Ecdysozoa</taxon>
        <taxon>Nematoda</taxon>
        <taxon>Chromadorea</taxon>
        <taxon>Rhabditida</taxon>
        <taxon>Rhabditina</taxon>
        <taxon>Rhabditomorpha</taxon>
        <taxon>Rhabditoidea</taxon>
        <taxon>Rhabditidae</taxon>
        <taxon>Peloderinae</taxon>
        <taxon>Caenorhabditis</taxon>
    </lineage>
</organism>
<protein>
    <recommendedName>
        <fullName evidence="5">SCP domain-containing protein</fullName>
    </recommendedName>
</protein>
<evidence type="ECO:0000313" key="4">
    <source>
        <dbReference type="Proteomes" id="UP000230233"/>
    </source>
</evidence>
<reference evidence="4" key="1">
    <citation type="submission" date="2017-10" db="EMBL/GenBank/DDBJ databases">
        <title>Rapid genome shrinkage in a self-fertile nematode reveals novel sperm competition proteins.</title>
        <authorList>
            <person name="Yin D."/>
            <person name="Schwarz E.M."/>
            <person name="Thomas C.G."/>
            <person name="Felde R.L."/>
            <person name="Korf I.F."/>
            <person name="Cutter A.D."/>
            <person name="Schartner C.M."/>
            <person name="Ralston E.J."/>
            <person name="Meyer B.J."/>
            <person name="Haag E.S."/>
        </authorList>
    </citation>
    <scope>NUCLEOTIDE SEQUENCE [LARGE SCALE GENOMIC DNA]</scope>
    <source>
        <strain evidence="4">JU1422</strain>
    </source>
</reference>
<evidence type="ECO:0008006" key="5">
    <source>
        <dbReference type="Google" id="ProtNLM"/>
    </source>
</evidence>
<evidence type="ECO:0000256" key="2">
    <source>
        <dbReference type="SAM" id="SignalP"/>
    </source>
</evidence>
<comment type="caution">
    <text evidence="3">The sequence shown here is derived from an EMBL/GenBank/DDBJ whole genome shotgun (WGS) entry which is preliminary data.</text>
</comment>
<accession>A0A2G5TQ47</accession>
<evidence type="ECO:0000313" key="3">
    <source>
        <dbReference type="EMBL" id="PIC29352.1"/>
    </source>
</evidence>
<keyword evidence="2" id="KW-0732">Signal</keyword>
<dbReference type="AlphaFoldDB" id="A0A2G5TQ47"/>